<keyword evidence="3" id="KW-0812">Transmembrane</keyword>
<proteinExistence type="inferred from homology"/>
<gene>
    <name evidence="5" type="ORF">SAMN05216214_11842</name>
</gene>
<keyword evidence="3" id="KW-0472">Membrane</keyword>
<dbReference type="InterPro" id="IPR042099">
    <property type="entry name" value="ANL_N_sf"/>
</dbReference>
<dbReference type="PROSITE" id="PS00455">
    <property type="entry name" value="AMP_BINDING"/>
    <property type="match status" value="1"/>
</dbReference>
<dbReference type="InterPro" id="IPR020845">
    <property type="entry name" value="AMP-binding_CS"/>
</dbReference>
<feature type="domain" description="AMP-dependent synthetase/ligase" evidence="4">
    <location>
        <begin position="13"/>
        <end position="389"/>
    </location>
</feature>
<dbReference type="NCBIfam" id="NF006754">
    <property type="entry name" value="PRK09274.1"/>
    <property type="match status" value="1"/>
</dbReference>
<sequence>MSQANFCQAILANATRHPERLALRLTDPVSGQISEASYASLLSQAASWQQCLQRRGLVMGDRVLLASKVSIEMYALLLALLGLGLVPVLLDRGMSRGRLLAAMRASKAQAVVGEHALIKRWYLLPSLWRMQRLCIDGAGFGLTDLRRDYQPASLAAFRCVALPSADSHGLISFTSGSTGAPKGADRTHHSLIAQHEAIRAHWPDQDSDIDAPCFPVLVLHNLSCGIRTVLPAIDLGAPGKADGAQVLAQFVQAGVTRIAAAPAFMQRLISTAQANGQTLPQVRSLVVGGSTVSRELLEACAAVFPNAHGRVVYGSTEAEPIAEIDMPELLAQWGQHSGYLVGRPVAQAQVVLVKPGSALTCETHVHAAQVTPGATGEILVAGAHVLKRYVDNPAACAENKIPRADGLVWHRTGDCGFLDAQGQLWLTGRVKDAISTVAGELFTYPLEMQIDALQGVVRSALIQPSQQSPVLVLQGLPHNWAALQHILAQWPLPMLRWCQVESMPVDGRHNSKIDRPALRESLPQLTLQVLP</sequence>
<dbReference type="InterPro" id="IPR000873">
    <property type="entry name" value="AMP-dep_synth/lig_dom"/>
</dbReference>
<reference evidence="5 6" key="1">
    <citation type="submission" date="2016-10" db="EMBL/GenBank/DDBJ databases">
        <authorList>
            <person name="de Groot N.N."/>
        </authorList>
    </citation>
    <scope>NUCLEOTIDE SEQUENCE [LARGE SCALE GENOMIC DNA]</scope>
    <source>
        <strain evidence="5 6">JCM 19513</strain>
    </source>
</reference>
<protein>
    <submittedName>
        <fullName evidence="5">Acyl-CoA synthetase (AMP-forming)/AMP-acid ligase II</fullName>
    </submittedName>
</protein>
<dbReference type="PANTHER" id="PTHR43201:SF5">
    <property type="entry name" value="MEDIUM-CHAIN ACYL-COA LIGASE ACSF2, MITOCHONDRIAL"/>
    <property type="match status" value="1"/>
</dbReference>
<keyword evidence="3" id="KW-1133">Transmembrane helix</keyword>
<dbReference type="GO" id="GO:0006631">
    <property type="term" value="P:fatty acid metabolic process"/>
    <property type="evidence" value="ECO:0007669"/>
    <property type="project" value="TreeGrafter"/>
</dbReference>
<evidence type="ECO:0000256" key="1">
    <source>
        <dbReference type="ARBA" id="ARBA00006432"/>
    </source>
</evidence>
<dbReference type="EMBL" id="FOAS01000018">
    <property type="protein sequence ID" value="SEL70471.1"/>
    <property type="molecule type" value="Genomic_DNA"/>
</dbReference>
<dbReference type="AlphaFoldDB" id="A0A1H7SCU9"/>
<comment type="similarity">
    <text evidence="1">Belongs to the ATP-dependent AMP-binding enzyme family.</text>
</comment>
<dbReference type="GO" id="GO:0031956">
    <property type="term" value="F:medium-chain fatty acid-CoA ligase activity"/>
    <property type="evidence" value="ECO:0007669"/>
    <property type="project" value="TreeGrafter"/>
</dbReference>
<evidence type="ECO:0000256" key="2">
    <source>
        <dbReference type="ARBA" id="ARBA00022598"/>
    </source>
</evidence>
<feature type="transmembrane region" description="Helical" evidence="3">
    <location>
        <begin position="71"/>
        <end position="90"/>
    </location>
</feature>
<name>A0A1H7SCU9_9GAMM</name>
<keyword evidence="2 5" id="KW-0436">Ligase</keyword>
<evidence type="ECO:0000313" key="5">
    <source>
        <dbReference type="EMBL" id="SEL70471.1"/>
    </source>
</evidence>
<evidence type="ECO:0000313" key="6">
    <source>
        <dbReference type="Proteomes" id="UP000185766"/>
    </source>
</evidence>
<dbReference type="Gene3D" id="3.40.50.12780">
    <property type="entry name" value="N-terminal domain of ligase-like"/>
    <property type="match status" value="1"/>
</dbReference>
<dbReference type="PANTHER" id="PTHR43201">
    <property type="entry name" value="ACYL-COA SYNTHETASE"/>
    <property type="match status" value="1"/>
</dbReference>
<organism evidence="5 6">
    <name type="scientific">Atopomonas hussainii</name>
    <dbReference type="NCBI Taxonomy" id="1429083"/>
    <lineage>
        <taxon>Bacteria</taxon>
        <taxon>Pseudomonadati</taxon>
        <taxon>Pseudomonadota</taxon>
        <taxon>Gammaproteobacteria</taxon>
        <taxon>Pseudomonadales</taxon>
        <taxon>Pseudomonadaceae</taxon>
        <taxon>Atopomonas</taxon>
    </lineage>
</organism>
<accession>A0A1H7SCU9</accession>
<evidence type="ECO:0000259" key="4">
    <source>
        <dbReference type="Pfam" id="PF00501"/>
    </source>
</evidence>
<dbReference type="RefSeq" id="WP_074870365.1">
    <property type="nucleotide sequence ID" value="NZ_FOAS01000018.1"/>
</dbReference>
<dbReference type="Proteomes" id="UP000185766">
    <property type="component" value="Unassembled WGS sequence"/>
</dbReference>
<dbReference type="STRING" id="1429083.GCA_001885685_00124"/>
<dbReference type="SUPFAM" id="SSF56801">
    <property type="entry name" value="Acetyl-CoA synthetase-like"/>
    <property type="match status" value="1"/>
</dbReference>
<keyword evidence="6" id="KW-1185">Reference proteome</keyword>
<evidence type="ECO:0000256" key="3">
    <source>
        <dbReference type="SAM" id="Phobius"/>
    </source>
</evidence>
<dbReference type="Pfam" id="PF00501">
    <property type="entry name" value="AMP-binding"/>
    <property type="match status" value="1"/>
</dbReference>